<protein>
    <submittedName>
        <fullName evidence="1">11204_t:CDS:1</fullName>
    </submittedName>
</protein>
<reference evidence="1" key="1">
    <citation type="submission" date="2021-06" db="EMBL/GenBank/DDBJ databases">
        <authorList>
            <person name="Kallberg Y."/>
            <person name="Tangrot J."/>
            <person name="Rosling A."/>
        </authorList>
    </citation>
    <scope>NUCLEOTIDE SEQUENCE</scope>
    <source>
        <strain evidence="1">CL356</strain>
    </source>
</reference>
<evidence type="ECO:0000313" key="1">
    <source>
        <dbReference type="EMBL" id="CAG8534761.1"/>
    </source>
</evidence>
<gene>
    <name evidence="1" type="ORF">ACOLOM_LOCUS4225</name>
</gene>
<dbReference type="EMBL" id="CAJVPT010006789">
    <property type="protein sequence ID" value="CAG8534761.1"/>
    <property type="molecule type" value="Genomic_DNA"/>
</dbReference>
<proteinExistence type="predicted"/>
<accession>A0ACA9LKD8</accession>
<organism evidence="1 2">
    <name type="scientific">Acaulospora colombiana</name>
    <dbReference type="NCBI Taxonomy" id="27376"/>
    <lineage>
        <taxon>Eukaryota</taxon>
        <taxon>Fungi</taxon>
        <taxon>Fungi incertae sedis</taxon>
        <taxon>Mucoromycota</taxon>
        <taxon>Glomeromycotina</taxon>
        <taxon>Glomeromycetes</taxon>
        <taxon>Diversisporales</taxon>
        <taxon>Acaulosporaceae</taxon>
        <taxon>Acaulospora</taxon>
    </lineage>
</organism>
<dbReference type="Proteomes" id="UP000789525">
    <property type="component" value="Unassembled WGS sequence"/>
</dbReference>
<name>A0ACA9LKD8_9GLOM</name>
<keyword evidence="2" id="KW-1185">Reference proteome</keyword>
<evidence type="ECO:0000313" key="2">
    <source>
        <dbReference type="Proteomes" id="UP000789525"/>
    </source>
</evidence>
<comment type="caution">
    <text evidence="1">The sequence shown here is derived from an EMBL/GenBank/DDBJ whole genome shotgun (WGS) entry which is preliminary data.</text>
</comment>
<sequence length="507" mass="54793">MGTHISKVKSITLDSWTPEQIESMKQWGNLKSNAKWNPYPELHPISISASDGEIERYIRNKYERMAFKDSKPLQSKNSTSSSKRTTNNNTKSVDRGNFDLALRQLKDMGFGDMTRNREVLATTNGDLSSAIEILCRLSGGKTKSASLNSNASSISNTLHKSDDEKLTHLKNLGFRDDAKNREILRRTGGNVEVAATLLAEHRHSATLENVSNSTTQNPLQLQNQTLLGSFSPPQNSGSQQLPGQNQSSNLTDIWGEFSQANIQFQQQQKAKLDKNAIMSLYNQPQPSAYTSMNQASSTGMMQSQPGQFGITSTGMMQQRLNQPQQSPNGQLGFPNQKNDFGLNNDGTSNNMIPYGNINQFMGFPSVGAYTGAPANSTNSFGAGDLNNGYSGLNPLSNGTNGLATNYGYGGIPAPATNNSPTVMQSNITAMGTFSQQSSIPPGNATSAFALNPGNSMNLGAPNSSYSSMTPNGGMNQQQQPLTLYGLQHTGGYPNGQQNRGFQQNSLL</sequence>